<keyword evidence="1" id="KW-1133">Transmembrane helix</keyword>
<organism evidence="2 3">
    <name type="scientific">Aspergillus tamarii</name>
    <dbReference type="NCBI Taxonomy" id="41984"/>
    <lineage>
        <taxon>Eukaryota</taxon>
        <taxon>Fungi</taxon>
        <taxon>Dikarya</taxon>
        <taxon>Ascomycota</taxon>
        <taxon>Pezizomycotina</taxon>
        <taxon>Eurotiomycetes</taxon>
        <taxon>Eurotiomycetidae</taxon>
        <taxon>Eurotiales</taxon>
        <taxon>Aspergillaceae</taxon>
        <taxon>Aspergillus</taxon>
        <taxon>Aspergillus subgen. Circumdati</taxon>
    </lineage>
</organism>
<sequence>MPLNPYFIFKTGFLHCILATSAVPGDFSDLFLIIFSFITFFFHLSWLDAPCSLWLYMFCSAQ</sequence>
<evidence type="ECO:0000313" key="3">
    <source>
        <dbReference type="Proteomes" id="UP000326950"/>
    </source>
</evidence>
<keyword evidence="1" id="KW-0812">Transmembrane</keyword>
<gene>
    <name evidence="2" type="ORF">BDV40DRAFT_240384</name>
</gene>
<dbReference type="OrthoDB" id="4062651at2759"/>
<feature type="transmembrane region" description="Helical" evidence="1">
    <location>
        <begin position="30"/>
        <end position="47"/>
    </location>
</feature>
<keyword evidence="1" id="KW-0472">Membrane</keyword>
<dbReference type="AlphaFoldDB" id="A0A5N6ULE5"/>
<proteinExistence type="predicted"/>
<keyword evidence="3" id="KW-1185">Reference proteome</keyword>
<name>A0A5N6ULE5_ASPTM</name>
<accession>A0A5N6ULE5</accession>
<evidence type="ECO:0000313" key="2">
    <source>
        <dbReference type="EMBL" id="KAE8159458.1"/>
    </source>
</evidence>
<dbReference type="EMBL" id="ML738674">
    <property type="protein sequence ID" value="KAE8159458.1"/>
    <property type="molecule type" value="Genomic_DNA"/>
</dbReference>
<reference evidence="2 3" key="1">
    <citation type="submission" date="2019-04" db="EMBL/GenBank/DDBJ databases">
        <title>Friends and foes A comparative genomics study of 23 Aspergillus species from section Flavi.</title>
        <authorList>
            <consortium name="DOE Joint Genome Institute"/>
            <person name="Kjaerbolling I."/>
            <person name="Vesth T."/>
            <person name="Frisvad J.C."/>
            <person name="Nybo J.L."/>
            <person name="Theobald S."/>
            <person name="Kildgaard S."/>
            <person name="Isbrandt T."/>
            <person name="Kuo A."/>
            <person name="Sato A."/>
            <person name="Lyhne E.K."/>
            <person name="Kogle M.E."/>
            <person name="Wiebenga A."/>
            <person name="Kun R.S."/>
            <person name="Lubbers R.J."/>
            <person name="Makela M.R."/>
            <person name="Barry K."/>
            <person name="Chovatia M."/>
            <person name="Clum A."/>
            <person name="Daum C."/>
            <person name="Haridas S."/>
            <person name="He G."/>
            <person name="LaButti K."/>
            <person name="Lipzen A."/>
            <person name="Mondo S."/>
            <person name="Riley R."/>
            <person name="Salamov A."/>
            <person name="Simmons B.A."/>
            <person name="Magnuson J.K."/>
            <person name="Henrissat B."/>
            <person name="Mortensen U.H."/>
            <person name="Larsen T.O."/>
            <person name="Devries R.P."/>
            <person name="Grigoriev I.V."/>
            <person name="Machida M."/>
            <person name="Baker S.E."/>
            <person name="Andersen M.R."/>
        </authorList>
    </citation>
    <scope>NUCLEOTIDE SEQUENCE [LARGE SCALE GENOMIC DNA]</scope>
    <source>
        <strain evidence="2 3">CBS 117626</strain>
    </source>
</reference>
<dbReference type="Proteomes" id="UP000326950">
    <property type="component" value="Unassembled WGS sequence"/>
</dbReference>
<protein>
    <submittedName>
        <fullName evidence="2">Uncharacterized protein</fullName>
    </submittedName>
</protein>
<evidence type="ECO:0000256" key="1">
    <source>
        <dbReference type="SAM" id="Phobius"/>
    </source>
</evidence>